<proteinExistence type="predicted"/>
<dbReference type="RefSeq" id="WP_057707120.1">
    <property type="nucleotide sequence ID" value="NZ_JQCL01000080.1"/>
</dbReference>
<comment type="caution">
    <text evidence="2">The sequence shown here is derived from an EMBL/GenBank/DDBJ whole genome shotgun (WGS) entry which is preliminary data.</text>
</comment>
<dbReference type="AlphaFoldDB" id="A0A0R2M9F1"/>
<name>A0A0R2M9F1_9LACO</name>
<organism evidence="2 3">
    <name type="scientific">Lactiplantibacillus xiangfangensis</name>
    <dbReference type="NCBI Taxonomy" id="942150"/>
    <lineage>
        <taxon>Bacteria</taxon>
        <taxon>Bacillati</taxon>
        <taxon>Bacillota</taxon>
        <taxon>Bacilli</taxon>
        <taxon>Lactobacillales</taxon>
        <taxon>Lactobacillaceae</taxon>
        <taxon>Lactiplantibacillus</taxon>
    </lineage>
</organism>
<reference evidence="2 3" key="1">
    <citation type="journal article" date="2015" name="Genome Announc.">
        <title>Expanding the biotechnology potential of lactobacilli through comparative genomics of 213 strains and associated genera.</title>
        <authorList>
            <person name="Sun Z."/>
            <person name="Harris H.M."/>
            <person name="McCann A."/>
            <person name="Guo C."/>
            <person name="Argimon S."/>
            <person name="Zhang W."/>
            <person name="Yang X."/>
            <person name="Jeffery I.B."/>
            <person name="Cooney J.C."/>
            <person name="Kagawa T.F."/>
            <person name="Liu W."/>
            <person name="Song Y."/>
            <person name="Salvetti E."/>
            <person name="Wrobel A."/>
            <person name="Rasinkangas P."/>
            <person name="Parkhill J."/>
            <person name="Rea M.C."/>
            <person name="O'Sullivan O."/>
            <person name="Ritari J."/>
            <person name="Douillard F.P."/>
            <person name="Paul Ross R."/>
            <person name="Yang R."/>
            <person name="Briner A.E."/>
            <person name="Felis G.E."/>
            <person name="de Vos W.M."/>
            <person name="Barrangou R."/>
            <person name="Klaenhammer T.R."/>
            <person name="Caufield P.W."/>
            <person name="Cui Y."/>
            <person name="Zhang H."/>
            <person name="O'Toole P.W."/>
        </authorList>
    </citation>
    <scope>NUCLEOTIDE SEQUENCE [LARGE SCALE GENOMIC DNA]</scope>
    <source>
        <strain evidence="2 3">LMG 26013</strain>
    </source>
</reference>
<keyword evidence="3" id="KW-1185">Reference proteome</keyword>
<evidence type="ECO:0000313" key="3">
    <source>
        <dbReference type="Proteomes" id="UP000051783"/>
    </source>
</evidence>
<dbReference type="InterPro" id="IPR014922">
    <property type="entry name" value="YdhG-like"/>
</dbReference>
<feature type="domain" description="YdhG-like" evidence="1">
    <location>
        <begin position="24"/>
        <end position="119"/>
    </location>
</feature>
<dbReference type="SUPFAM" id="SSF159888">
    <property type="entry name" value="YdhG-like"/>
    <property type="match status" value="1"/>
</dbReference>
<dbReference type="OrthoDB" id="384795at2"/>
<evidence type="ECO:0000259" key="1">
    <source>
        <dbReference type="Pfam" id="PF08818"/>
    </source>
</evidence>
<dbReference type="PATRIC" id="fig|942150.3.peg.634"/>
<dbReference type="Gene3D" id="3.90.1150.200">
    <property type="match status" value="1"/>
</dbReference>
<dbReference type="Pfam" id="PF08818">
    <property type="entry name" value="DUF1801"/>
    <property type="match status" value="1"/>
</dbReference>
<dbReference type="Proteomes" id="UP000051783">
    <property type="component" value="Unassembled WGS sequence"/>
</dbReference>
<protein>
    <recommendedName>
        <fullName evidence="1">YdhG-like domain-containing protein</fullName>
    </recommendedName>
</protein>
<evidence type="ECO:0000313" key="2">
    <source>
        <dbReference type="EMBL" id="KRO08530.1"/>
    </source>
</evidence>
<accession>A0A0R2M9F1</accession>
<dbReference type="EMBL" id="JQCL01000080">
    <property type="protein sequence ID" value="KRO08530.1"/>
    <property type="molecule type" value="Genomic_DNA"/>
</dbReference>
<sequence>MAITLDPQLAAFKPYLTKITDTPHQETLTAVLNWVSQTFPELAPRLAWNQPMFTAHETFIIGFSIAKDHFNVALEKYTLDQFNERITAAGDKTTKMLWQIKFDEPVNYDLLKTAIQFNITTKMETTSFWR</sequence>
<gene>
    <name evidence="2" type="ORF">IV64_GL000620</name>
</gene>